<evidence type="ECO:0000256" key="4">
    <source>
        <dbReference type="ARBA" id="ARBA00022777"/>
    </source>
</evidence>
<dbReference type="InterPro" id="IPR000719">
    <property type="entry name" value="Prot_kinase_dom"/>
</dbReference>
<keyword evidence="5" id="KW-0067">ATP-binding</keyword>
<sequence>LISDLGLCKPVNQPNVKNDVYGILPYIAPEVLRGNQYTKAADIYSLGIIMWEM</sequence>
<evidence type="ECO:0000256" key="2">
    <source>
        <dbReference type="ARBA" id="ARBA00022679"/>
    </source>
</evidence>
<keyword evidence="3" id="KW-0547">Nucleotide-binding</keyword>
<dbReference type="AlphaFoldDB" id="A0A397TCQ6"/>
<evidence type="ECO:0000259" key="6">
    <source>
        <dbReference type="PROSITE" id="PS50011"/>
    </source>
</evidence>
<dbReference type="InterPro" id="IPR011009">
    <property type="entry name" value="Kinase-like_dom_sf"/>
</dbReference>
<feature type="non-terminal residue" evidence="7">
    <location>
        <position position="1"/>
    </location>
</feature>
<reference evidence="7 8" key="1">
    <citation type="submission" date="2018-06" db="EMBL/GenBank/DDBJ databases">
        <title>Comparative genomics reveals the genomic features of Rhizophagus irregularis, R. cerebriforme, R. diaphanum and Gigaspora rosea, and their symbiotic lifestyle signature.</title>
        <authorList>
            <person name="Morin E."/>
            <person name="San Clemente H."/>
            <person name="Chen E.C.H."/>
            <person name="De La Providencia I."/>
            <person name="Hainaut M."/>
            <person name="Kuo A."/>
            <person name="Kohler A."/>
            <person name="Murat C."/>
            <person name="Tang N."/>
            <person name="Roy S."/>
            <person name="Loubradou J."/>
            <person name="Henrissat B."/>
            <person name="Grigoriev I.V."/>
            <person name="Corradi N."/>
            <person name="Roux C."/>
            <person name="Martin F.M."/>
        </authorList>
    </citation>
    <scope>NUCLEOTIDE SEQUENCE [LARGE SCALE GENOMIC DNA]</scope>
    <source>
        <strain evidence="7 8">DAOM 227022</strain>
    </source>
</reference>
<accession>A0A397TCQ6</accession>
<keyword evidence="2" id="KW-0808">Transferase</keyword>
<name>A0A397TCQ6_9GLOM</name>
<feature type="domain" description="Protein kinase" evidence="6">
    <location>
        <begin position="1"/>
        <end position="53"/>
    </location>
</feature>
<dbReference type="Gene3D" id="1.10.510.10">
    <property type="entry name" value="Transferase(Phosphotransferase) domain 1"/>
    <property type="match status" value="1"/>
</dbReference>
<organism evidence="7 8">
    <name type="scientific">Glomus cerebriforme</name>
    <dbReference type="NCBI Taxonomy" id="658196"/>
    <lineage>
        <taxon>Eukaryota</taxon>
        <taxon>Fungi</taxon>
        <taxon>Fungi incertae sedis</taxon>
        <taxon>Mucoromycota</taxon>
        <taxon>Glomeromycotina</taxon>
        <taxon>Glomeromycetes</taxon>
        <taxon>Glomerales</taxon>
        <taxon>Glomeraceae</taxon>
        <taxon>Glomus</taxon>
    </lineage>
</organism>
<evidence type="ECO:0000256" key="1">
    <source>
        <dbReference type="ARBA" id="ARBA00022527"/>
    </source>
</evidence>
<comment type="caution">
    <text evidence="7">The sequence shown here is derived from an EMBL/GenBank/DDBJ whole genome shotgun (WGS) entry which is preliminary data.</text>
</comment>
<dbReference type="Pfam" id="PF00069">
    <property type="entry name" value="Pkinase"/>
    <property type="match status" value="1"/>
</dbReference>
<evidence type="ECO:0000313" key="8">
    <source>
        <dbReference type="Proteomes" id="UP000265703"/>
    </source>
</evidence>
<evidence type="ECO:0000313" key="7">
    <source>
        <dbReference type="EMBL" id="RIA94087.1"/>
    </source>
</evidence>
<dbReference type="SUPFAM" id="SSF56112">
    <property type="entry name" value="Protein kinase-like (PK-like)"/>
    <property type="match status" value="1"/>
</dbReference>
<proteinExistence type="predicted"/>
<feature type="non-terminal residue" evidence="7">
    <location>
        <position position="53"/>
    </location>
</feature>
<keyword evidence="1" id="KW-0723">Serine/threonine-protein kinase</keyword>
<dbReference type="OrthoDB" id="2424465at2759"/>
<dbReference type="GO" id="GO:0005524">
    <property type="term" value="F:ATP binding"/>
    <property type="evidence" value="ECO:0007669"/>
    <property type="project" value="UniProtKB-KW"/>
</dbReference>
<keyword evidence="8" id="KW-1185">Reference proteome</keyword>
<dbReference type="PROSITE" id="PS50011">
    <property type="entry name" value="PROTEIN_KINASE_DOM"/>
    <property type="match status" value="1"/>
</dbReference>
<dbReference type="Proteomes" id="UP000265703">
    <property type="component" value="Unassembled WGS sequence"/>
</dbReference>
<dbReference type="GO" id="GO:0004674">
    <property type="term" value="F:protein serine/threonine kinase activity"/>
    <property type="evidence" value="ECO:0007669"/>
    <property type="project" value="UniProtKB-KW"/>
</dbReference>
<protein>
    <submittedName>
        <fullName evidence="7">Kinase-like domain-containing protein</fullName>
    </submittedName>
</protein>
<gene>
    <name evidence="7" type="ORF">C1645_760894</name>
</gene>
<dbReference type="PANTHER" id="PTHR24351">
    <property type="entry name" value="RIBOSOMAL PROTEIN S6 KINASE"/>
    <property type="match status" value="1"/>
</dbReference>
<dbReference type="EMBL" id="QKYT01000090">
    <property type="protein sequence ID" value="RIA94087.1"/>
    <property type="molecule type" value="Genomic_DNA"/>
</dbReference>
<evidence type="ECO:0000256" key="5">
    <source>
        <dbReference type="ARBA" id="ARBA00022840"/>
    </source>
</evidence>
<evidence type="ECO:0000256" key="3">
    <source>
        <dbReference type="ARBA" id="ARBA00022741"/>
    </source>
</evidence>
<keyword evidence="4 7" id="KW-0418">Kinase</keyword>